<feature type="compositionally biased region" description="Basic residues" evidence="6">
    <location>
        <begin position="26"/>
        <end position="37"/>
    </location>
</feature>
<dbReference type="InterPro" id="IPR043428">
    <property type="entry name" value="LivM-like"/>
</dbReference>
<dbReference type="Proteomes" id="UP000630594">
    <property type="component" value="Unassembled WGS sequence"/>
</dbReference>
<feature type="transmembrane region" description="Helical" evidence="7">
    <location>
        <begin position="310"/>
        <end position="340"/>
    </location>
</feature>
<feature type="transmembrane region" description="Helical" evidence="7">
    <location>
        <begin position="279"/>
        <end position="304"/>
    </location>
</feature>
<dbReference type="PANTHER" id="PTHR30482:SF4">
    <property type="entry name" value="SLR1201 PROTEIN"/>
    <property type="match status" value="1"/>
</dbReference>
<feature type="transmembrane region" description="Helical" evidence="7">
    <location>
        <begin position="154"/>
        <end position="173"/>
    </location>
</feature>
<dbReference type="InterPro" id="IPR017778">
    <property type="entry name" value="ABC_transptr_urea_perm_UrtC"/>
</dbReference>
<organism evidence="8 9">
    <name type="scientific">Nocardioides daphniae</name>
    <dbReference type="NCBI Taxonomy" id="402297"/>
    <lineage>
        <taxon>Bacteria</taxon>
        <taxon>Bacillati</taxon>
        <taxon>Actinomycetota</taxon>
        <taxon>Actinomycetes</taxon>
        <taxon>Propionibacteriales</taxon>
        <taxon>Nocardioidaceae</taxon>
        <taxon>Nocardioides</taxon>
    </lineage>
</organism>
<gene>
    <name evidence="8" type="ORF">GCM10007231_10660</name>
</gene>
<dbReference type="PANTHER" id="PTHR30482">
    <property type="entry name" value="HIGH-AFFINITY BRANCHED-CHAIN AMINO ACID TRANSPORT SYSTEM PERMEASE"/>
    <property type="match status" value="1"/>
</dbReference>
<dbReference type="NCBIfam" id="TIGR03408">
    <property type="entry name" value="urea_trans_UrtC"/>
    <property type="match status" value="1"/>
</dbReference>
<feature type="transmembrane region" description="Helical" evidence="7">
    <location>
        <begin position="75"/>
        <end position="93"/>
    </location>
</feature>
<feature type="transmembrane region" description="Helical" evidence="7">
    <location>
        <begin position="105"/>
        <end position="134"/>
    </location>
</feature>
<sequence length="400" mass="42818">MSTPSTTSTVEGPSVQVAAGPPTDRRRPRSSPRLPRRLPRRLSKDTVSLLGIGVFAFFMLVVAPAVLSDFRLNNLGKYACWAMVAVGIGLAWGRGGMLVMGQGVYFALGAYAMAMHLTLETAGPDAIPVFMILYDPLAPLPGFWEPFRSGTFTLLAIVIAPVLLAGTLGYAIFKRRVKGAYFAILSQALAVALAYLIGGTIKLTGGDTGLSDFKYFFGYTLSDPVNKRMIYSITAGLLVLCLLVVWQLYRSRFGELLVATRDAEERVRFLGHDPANIKLVAYVTAAVMASIGGALFVPIAGIISPKEIGAAASIFMIAGAAFGGRATLFGPVLGALLLGFGRSSLSERWENGWIYALALMFVVVTLLAPEGVASVPRRVVERLRSWRGTPGHTAAKEARP</sequence>
<evidence type="ECO:0000256" key="5">
    <source>
        <dbReference type="ARBA" id="ARBA00023136"/>
    </source>
</evidence>
<feature type="compositionally biased region" description="Polar residues" evidence="6">
    <location>
        <begin position="1"/>
        <end position="11"/>
    </location>
</feature>
<evidence type="ECO:0000256" key="1">
    <source>
        <dbReference type="ARBA" id="ARBA00004651"/>
    </source>
</evidence>
<evidence type="ECO:0000256" key="3">
    <source>
        <dbReference type="ARBA" id="ARBA00022692"/>
    </source>
</evidence>
<keyword evidence="2" id="KW-1003">Cell membrane</keyword>
<evidence type="ECO:0000256" key="7">
    <source>
        <dbReference type="SAM" id="Phobius"/>
    </source>
</evidence>
<name>A0ABQ1Q5F2_9ACTN</name>
<feature type="region of interest" description="Disordered" evidence="6">
    <location>
        <begin position="1"/>
        <end position="37"/>
    </location>
</feature>
<evidence type="ECO:0000313" key="8">
    <source>
        <dbReference type="EMBL" id="GGD13494.1"/>
    </source>
</evidence>
<dbReference type="InterPro" id="IPR001851">
    <property type="entry name" value="ABC_transp_permease"/>
</dbReference>
<dbReference type="CDD" id="cd06581">
    <property type="entry name" value="TM_PBP1_LivM_like"/>
    <property type="match status" value="1"/>
</dbReference>
<dbReference type="Pfam" id="PF02653">
    <property type="entry name" value="BPD_transp_2"/>
    <property type="match status" value="1"/>
</dbReference>
<evidence type="ECO:0000256" key="6">
    <source>
        <dbReference type="SAM" id="MobiDB-lite"/>
    </source>
</evidence>
<dbReference type="EMBL" id="BMCK01000001">
    <property type="protein sequence ID" value="GGD13494.1"/>
    <property type="molecule type" value="Genomic_DNA"/>
</dbReference>
<evidence type="ECO:0000313" key="9">
    <source>
        <dbReference type="Proteomes" id="UP000630594"/>
    </source>
</evidence>
<proteinExistence type="predicted"/>
<accession>A0ABQ1Q5F2</accession>
<evidence type="ECO:0000256" key="2">
    <source>
        <dbReference type="ARBA" id="ARBA00022475"/>
    </source>
</evidence>
<feature type="transmembrane region" description="Helical" evidence="7">
    <location>
        <begin position="180"/>
        <end position="201"/>
    </location>
</feature>
<keyword evidence="3 7" id="KW-0812">Transmembrane</keyword>
<comment type="caution">
    <text evidence="8">The sequence shown here is derived from an EMBL/GenBank/DDBJ whole genome shotgun (WGS) entry which is preliminary data.</text>
</comment>
<feature type="transmembrane region" description="Helical" evidence="7">
    <location>
        <begin position="46"/>
        <end position="63"/>
    </location>
</feature>
<evidence type="ECO:0000256" key="4">
    <source>
        <dbReference type="ARBA" id="ARBA00022989"/>
    </source>
</evidence>
<keyword evidence="9" id="KW-1185">Reference proteome</keyword>
<comment type="subcellular location">
    <subcellularLocation>
        <location evidence="1">Cell membrane</location>
        <topology evidence="1">Multi-pass membrane protein</topology>
    </subcellularLocation>
</comment>
<feature type="transmembrane region" description="Helical" evidence="7">
    <location>
        <begin position="229"/>
        <end position="249"/>
    </location>
</feature>
<keyword evidence="5 7" id="KW-0472">Membrane</keyword>
<keyword evidence="4 7" id="KW-1133">Transmembrane helix</keyword>
<reference evidence="9" key="1">
    <citation type="journal article" date="2019" name="Int. J. Syst. Evol. Microbiol.">
        <title>The Global Catalogue of Microorganisms (GCM) 10K type strain sequencing project: providing services to taxonomists for standard genome sequencing and annotation.</title>
        <authorList>
            <consortium name="The Broad Institute Genomics Platform"/>
            <consortium name="The Broad Institute Genome Sequencing Center for Infectious Disease"/>
            <person name="Wu L."/>
            <person name="Ma J."/>
        </authorList>
    </citation>
    <scope>NUCLEOTIDE SEQUENCE [LARGE SCALE GENOMIC DNA]</scope>
    <source>
        <strain evidence="9">CCM 7403</strain>
    </source>
</reference>
<protein>
    <submittedName>
        <fullName evidence="8">Urea ABC transporter permease subunit UrtC</fullName>
    </submittedName>
</protein>
<dbReference type="RefSeq" id="WP_188421060.1">
    <property type="nucleotide sequence ID" value="NZ_BMCK01000001.1"/>
</dbReference>
<feature type="transmembrane region" description="Helical" evidence="7">
    <location>
        <begin position="352"/>
        <end position="369"/>
    </location>
</feature>